<feature type="domain" description="F-box/LRR-repeat protein 15/At3g58940/PEG3-like LRR" evidence="3">
    <location>
        <begin position="119"/>
        <end position="234"/>
    </location>
</feature>
<organism evidence="4 5">
    <name type="scientific">Lactuca saligna</name>
    <name type="common">Willowleaf lettuce</name>
    <dbReference type="NCBI Taxonomy" id="75948"/>
    <lineage>
        <taxon>Eukaryota</taxon>
        <taxon>Viridiplantae</taxon>
        <taxon>Streptophyta</taxon>
        <taxon>Embryophyta</taxon>
        <taxon>Tracheophyta</taxon>
        <taxon>Spermatophyta</taxon>
        <taxon>Magnoliopsida</taxon>
        <taxon>eudicotyledons</taxon>
        <taxon>Gunneridae</taxon>
        <taxon>Pentapetalae</taxon>
        <taxon>asterids</taxon>
        <taxon>campanulids</taxon>
        <taxon>Asterales</taxon>
        <taxon>Asteraceae</taxon>
        <taxon>Cichorioideae</taxon>
        <taxon>Cichorieae</taxon>
        <taxon>Lactucinae</taxon>
        <taxon>Lactuca</taxon>
    </lineage>
</organism>
<dbReference type="InterPro" id="IPR036047">
    <property type="entry name" value="F-box-like_dom_sf"/>
</dbReference>
<dbReference type="SUPFAM" id="SSF81383">
    <property type="entry name" value="F-box domain"/>
    <property type="match status" value="1"/>
</dbReference>
<dbReference type="Gene3D" id="3.80.10.10">
    <property type="entry name" value="Ribonuclease Inhibitor"/>
    <property type="match status" value="1"/>
</dbReference>
<feature type="region of interest" description="Disordered" evidence="1">
    <location>
        <begin position="1"/>
        <end position="24"/>
    </location>
</feature>
<dbReference type="Proteomes" id="UP001177003">
    <property type="component" value="Chromosome 5"/>
</dbReference>
<dbReference type="InterPro" id="IPR055411">
    <property type="entry name" value="LRR_FXL15/At3g58940/PEG3-like"/>
</dbReference>
<evidence type="ECO:0000256" key="1">
    <source>
        <dbReference type="SAM" id="MobiDB-lite"/>
    </source>
</evidence>
<proteinExistence type="predicted"/>
<dbReference type="EMBL" id="OX465081">
    <property type="protein sequence ID" value="CAI9285161.1"/>
    <property type="molecule type" value="Genomic_DNA"/>
</dbReference>
<evidence type="ECO:0000259" key="2">
    <source>
        <dbReference type="Pfam" id="PF00646"/>
    </source>
</evidence>
<dbReference type="Pfam" id="PF00646">
    <property type="entry name" value="F-box"/>
    <property type="match status" value="1"/>
</dbReference>
<dbReference type="AlphaFoldDB" id="A0AA36E6R9"/>
<gene>
    <name evidence="4" type="ORF">LSALG_LOCUS24645</name>
</gene>
<feature type="compositionally biased region" description="Polar residues" evidence="1">
    <location>
        <begin position="1"/>
        <end position="10"/>
    </location>
</feature>
<evidence type="ECO:0000313" key="4">
    <source>
        <dbReference type="EMBL" id="CAI9285161.1"/>
    </source>
</evidence>
<protein>
    <recommendedName>
        <fullName evidence="6">F-box domain-containing protein</fullName>
    </recommendedName>
</protein>
<dbReference type="SUPFAM" id="SSF52058">
    <property type="entry name" value="L domain-like"/>
    <property type="match status" value="1"/>
</dbReference>
<dbReference type="PANTHER" id="PTHR31900">
    <property type="entry name" value="F-BOX/RNI SUPERFAMILY PROTEIN-RELATED"/>
    <property type="match status" value="1"/>
</dbReference>
<name>A0AA36E6R9_LACSI</name>
<dbReference type="PANTHER" id="PTHR31900:SF27">
    <property type="entry name" value="FBD DOMAIN-CONTAINING PROTEIN"/>
    <property type="match status" value="1"/>
</dbReference>
<keyword evidence="5" id="KW-1185">Reference proteome</keyword>
<dbReference type="InterPro" id="IPR032675">
    <property type="entry name" value="LRR_dom_sf"/>
</dbReference>
<evidence type="ECO:0000259" key="3">
    <source>
        <dbReference type="Pfam" id="PF24758"/>
    </source>
</evidence>
<dbReference type="InterPro" id="IPR050232">
    <property type="entry name" value="FBL13/AtMIF1-like"/>
</dbReference>
<evidence type="ECO:0008006" key="6">
    <source>
        <dbReference type="Google" id="ProtNLM"/>
    </source>
</evidence>
<reference evidence="4" key="1">
    <citation type="submission" date="2023-04" db="EMBL/GenBank/DDBJ databases">
        <authorList>
            <person name="Vijverberg K."/>
            <person name="Xiong W."/>
            <person name="Schranz E."/>
        </authorList>
    </citation>
    <scope>NUCLEOTIDE SEQUENCE</scope>
</reference>
<dbReference type="InterPro" id="IPR001810">
    <property type="entry name" value="F-box_dom"/>
</dbReference>
<accession>A0AA36E6R9</accession>
<sequence>MNNLLLTSTKGKGMEKSELPKASNSEDGVDFISNMPDAILLLILSRLLSTEEVVRSSILSRRWKYLWTAVPTLHIRYRRELKKTKFIEFVYWVLANITVNLDSFRLYCGDYYCMSTVWRWIHVAVRKNVKELHLELHPNKLTDVFEMPHSLATCGSLEVLKLYLSARLLRLPTIMRFPALRVLDLTYVDLEDNDLINNFLESCPLLEELSLICCFMNELALLRISNPNLKKLRIDNNENLIMCCGIKICCPKLVDMDLTGNIAYRFFFECLDSLKVVVIQPKLEGITTSVLFPGISRVEHLSIDLFFFLECLYAARDPVLPNLKTLVIKTTMDAFTMDNFNKVLKYYPKLESLKLIIKQDFDERYEWLDEAETREIMTSDVERVEFFEFNGEKPKLVIDWFEDILEMFFTWGDIGERFPRYL</sequence>
<evidence type="ECO:0000313" key="5">
    <source>
        <dbReference type="Proteomes" id="UP001177003"/>
    </source>
</evidence>
<feature type="domain" description="F-box" evidence="2">
    <location>
        <begin position="32"/>
        <end position="70"/>
    </location>
</feature>
<dbReference type="Pfam" id="PF24758">
    <property type="entry name" value="LRR_At5g56370"/>
    <property type="match status" value="1"/>
</dbReference>